<dbReference type="EMBL" id="JBHMFB010000003">
    <property type="protein sequence ID" value="MFB9088361.1"/>
    <property type="molecule type" value="Genomic_DNA"/>
</dbReference>
<dbReference type="EC" id="3.2.2.15" evidence="2"/>
<dbReference type="InterPro" id="IPR036895">
    <property type="entry name" value="Uracil-DNA_glycosylase-like_sf"/>
</dbReference>
<dbReference type="SMART" id="SM00987">
    <property type="entry name" value="UreE_C"/>
    <property type="match status" value="1"/>
</dbReference>
<evidence type="ECO:0000313" key="3">
    <source>
        <dbReference type="Proteomes" id="UP001589576"/>
    </source>
</evidence>
<dbReference type="GO" id="GO:0033958">
    <property type="term" value="F:DNA-deoxyinosine glycosylase activity"/>
    <property type="evidence" value="ECO:0007669"/>
    <property type="project" value="UniProtKB-EC"/>
</dbReference>
<keyword evidence="2" id="KW-0378">Hydrolase</keyword>
<dbReference type="Pfam" id="PF03167">
    <property type="entry name" value="UDG"/>
    <property type="match status" value="1"/>
</dbReference>
<dbReference type="CDD" id="cd10032">
    <property type="entry name" value="UDG-F6_HDG"/>
    <property type="match status" value="1"/>
</dbReference>
<protein>
    <submittedName>
        <fullName evidence="2">DNA-deoxyinosine glycosylase</fullName>
        <ecNumber evidence="2">3.2.2.15</ecNumber>
    </submittedName>
</protein>
<dbReference type="SMART" id="SM00986">
    <property type="entry name" value="UDG"/>
    <property type="match status" value="1"/>
</dbReference>
<evidence type="ECO:0000259" key="1">
    <source>
        <dbReference type="SMART" id="SM00986"/>
    </source>
</evidence>
<keyword evidence="2" id="KW-0326">Glycosidase</keyword>
<feature type="domain" description="Uracil-DNA glycosylase-like" evidence="1">
    <location>
        <begin position="7"/>
        <end position="158"/>
    </location>
</feature>
<dbReference type="Proteomes" id="UP001589576">
    <property type="component" value="Unassembled WGS sequence"/>
</dbReference>
<dbReference type="InterPro" id="IPR026353">
    <property type="entry name" value="Hypoxan-DNA_Glyclase"/>
</dbReference>
<gene>
    <name evidence="2" type="ORF">ACFFUU_01975</name>
</gene>
<accession>A0ABV5GCG6</accession>
<dbReference type="Gene3D" id="3.40.470.10">
    <property type="entry name" value="Uracil-DNA glycosylase-like domain"/>
    <property type="match status" value="1"/>
</dbReference>
<keyword evidence="3" id="KW-1185">Reference proteome</keyword>
<dbReference type="SUPFAM" id="SSF52141">
    <property type="entry name" value="Uracil-DNA glycosylase-like"/>
    <property type="match status" value="1"/>
</dbReference>
<name>A0ABV5GCG6_9FLAO</name>
<evidence type="ECO:0000313" key="2">
    <source>
        <dbReference type="EMBL" id="MFB9088361.1"/>
    </source>
</evidence>
<proteinExistence type="predicted"/>
<sequence length="160" mass="18314">MTIQSFPSIADTTAKILILGTMPGAQSLALNEYYGNRRNHFWQLLFTLCNESYSTDYQTKKNLILTNRIALWDVLQACERQGSLDSAILKEVPNDFDDFLKTHPYITHIFFNGQQAAKFFKKYVTVDNSYTLVTLPSTSPANAGFSFQRKLEAWKQIVEN</sequence>
<reference evidence="2 3" key="1">
    <citation type="submission" date="2024-09" db="EMBL/GenBank/DDBJ databases">
        <authorList>
            <person name="Sun Q."/>
            <person name="Mori K."/>
        </authorList>
    </citation>
    <scope>NUCLEOTIDE SEQUENCE [LARGE SCALE GENOMIC DNA]</scope>
    <source>
        <strain evidence="2 3">CECT 8460</strain>
    </source>
</reference>
<comment type="caution">
    <text evidence="2">The sequence shown here is derived from an EMBL/GenBank/DDBJ whole genome shotgun (WGS) entry which is preliminary data.</text>
</comment>
<dbReference type="NCBIfam" id="TIGR04274">
    <property type="entry name" value="hypoxanDNAglyco"/>
    <property type="match status" value="1"/>
</dbReference>
<dbReference type="InterPro" id="IPR005122">
    <property type="entry name" value="Uracil-DNA_glycosylase-like"/>
</dbReference>
<dbReference type="RefSeq" id="WP_290284957.1">
    <property type="nucleotide sequence ID" value="NZ_JAUFQN010000019.1"/>
</dbReference>
<organism evidence="2 3">
    <name type="scientific">Flavobacterium paronense</name>
    <dbReference type="NCBI Taxonomy" id="1392775"/>
    <lineage>
        <taxon>Bacteria</taxon>
        <taxon>Pseudomonadati</taxon>
        <taxon>Bacteroidota</taxon>
        <taxon>Flavobacteriia</taxon>
        <taxon>Flavobacteriales</taxon>
        <taxon>Flavobacteriaceae</taxon>
        <taxon>Flavobacterium</taxon>
    </lineage>
</organism>